<dbReference type="SMART" id="SM00213">
    <property type="entry name" value="UBQ"/>
    <property type="match status" value="1"/>
</dbReference>
<dbReference type="PROSITE" id="PS50053">
    <property type="entry name" value="UBIQUITIN_2"/>
    <property type="match status" value="1"/>
</dbReference>
<keyword evidence="7" id="KW-0833">Ubl conjugation pathway</keyword>
<feature type="domain" description="PHD-type" evidence="15">
    <location>
        <begin position="129"/>
        <end position="195"/>
    </location>
</feature>
<dbReference type="SUPFAM" id="SSF88697">
    <property type="entry name" value="PUA domain-like"/>
    <property type="match status" value="1"/>
</dbReference>
<evidence type="ECO:0000256" key="4">
    <source>
        <dbReference type="ARBA" id="ARBA00022679"/>
    </source>
</evidence>
<dbReference type="SMART" id="SM00466">
    <property type="entry name" value="SRA"/>
    <property type="match status" value="1"/>
</dbReference>
<evidence type="ECO:0000256" key="12">
    <source>
        <dbReference type="PROSITE-ProRule" id="PRU00175"/>
    </source>
</evidence>
<dbReference type="GO" id="GO:0005634">
    <property type="term" value="C:nucleus"/>
    <property type="evidence" value="ECO:0007669"/>
    <property type="project" value="UniProtKB-SubCell"/>
</dbReference>
<dbReference type="InterPro" id="IPR001841">
    <property type="entry name" value="Znf_RING"/>
</dbReference>
<evidence type="ECO:0000259" key="17">
    <source>
        <dbReference type="PROSITE" id="PS50089"/>
    </source>
</evidence>
<dbReference type="Pfam" id="PF02182">
    <property type="entry name" value="SAD_SRA"/>
    <property type="match status" value="1"/>
</dbReference>
<dbReference type="EMBL" id="CAJVPL010001055">
    <property type="protein sequence ID" value="CAG8549742.1"/>
    <property type="molecule type" value="Genomic_DNA"/>
</dbReference>
<dbReference type="InterPro" id="IPR001965">
    <property type="entry name" value="Znf_PHD"/>
</dbReference>
<dbReference type="Gene3D" id="3.10.20.90">
    <property type="entry name" value="Phosphatidylinositol 3-kinase Catalytic Subunit, Chain A, domain 1"/>
    <property type="match status" value="1"/>
</dbReference>
<evidence type="ECO:0000256" key="5">
    <source>
        <dbReference type="ARBA" id="ARBA00022723"/>
    </source>
</evidence>
<evidence type="ECO:0000256" key="6">
    <source>
        <dbReference type="ARBA" id="ARBA00022771"/>
    </source>
</evidence>
<dbReference type="PROSITE" id="PS50089">
    <property type="entry name" value="ZF_RING_2"/>
    <property type="match status" value="1"/>
</dbReference>
<dbReference type="SUPFAM" id="SSF57850">
    <property type="entry name" value="RING/U-box"/>
    <property type="match status" value="1"/>
</dbReference>
<keyword evidence="11" id="KW-0131">Cell cycle</keyword>
<evidence type="ECO:0000256" key="3">
    <source>
        <dbReference type="ARBA" id="ARBA00012483"/>
    </source>
</evidence>
<dbReference type="SMART" id="SM00184">
    <property type="entry name" value="RING"/>
    <property type="match status" value="2"/>
</dbReference>
<dbReference type="PROSITE" id="PS00518">
    <property type="entry name" value="ZF_RING_1"/>
    <property type="match status" value="1"/>
</dbReference>
<dbReference type="InterPro" id="IPR045134">
    <property type="entry name" value="UHRF1/2-like"/>
</dbReference>
<dbReference type="InterPro" id="IPR011011">
    <property type="entry name" value="Znf_FYVE_PHD"/>
</dbReference>
<dbReference type="GO" id="GO:0003677">
    <property type="term" value="F:DNA binding"/>
    <property type="evidence" value="ECO:0007669"/>
    <property type="project" value="UniProtKB-KW"/>
</dbReference>
<evidence type="ECO:0000313" key="20">
    <source>
        <dbReference type="Proteomes" id="UP000789831"/>
    </source>
</evidence>
<dbReference type="Pfam" id="PF00628">
    <property type="entry name" value="PHD"/>
    <property type="match status" value="1"/>
</dbReference>
<dbReference type="InterPro" id="IPR029071">
    <property type="entry name" value="Ubiquitin-like_domsf"/>
</dbReference>
<comment type="pathway">
    <text evidence="2">Protein modification; protein ubiquitination.</text>
</comment>
<evidence type="ECO:0000256" key="1">
    <source>
        <dbReference type="ARBA" id="ARBA00000900"/>
    </source>
</evidence>
<feature type="domain" description="YDG" evidence="18">
    <location>
        <begin position="247"/>
        <end position="411"/>
    </location>
</feature>
<dbReference type="GO" id="GO:0061630">
    <property type="term" value="F:ubiquitin protein ligase activity"/>
    <property type="evidence" value="ECO:0007669"/>
    <property type="project" value="UniProtKB-EC"/>
</dbReference>
<comment type="subcellular location">
    <subcellularLocation>
        <location evidence="13">Nucleus</location>
    </subcellularLocation>
</comment>
<evidence type="ECO:0000259" key="18">
    <source>
        <dbReference type="PROSITE" id="PS51015"/>
    </source>
</evidence>
<feature type="non-terminal residue" evidence="19">
    <location>
        <position position="1"/>
    </location>
</feature>
<reference evidence="19" key="1">
    <citation type="submission" date="2021-06" db="EMBL/GenBank/DDBJ databases">
        <authorList>
            <person name="Kallberg Y."/>
            <person name="Tangrot J."/>
            <person name="Rosling A."/>
        </authorList>
    </citation>
    <scope>NUCLEOTIDE SEQUENCE</scope>
    <source>
        <strain evidence="19">MT106</strain>
    </source>
</reference>
<name>A0A9N9B1F4_9GLOM</name>
<keyword evidence="5" id="KW-0479">Metal-binding</keyword>
<feature type="domain" description="RING-type" evidence="17">
    <location>
        <begin position="523"/>
        <end position="562"/>
    </location>
</feature>
<dbReference type="Gene3D" id="2.30.280.10">
    <property type="entry name" value="SRA-YDG"/>
    <property type="match status" value="1"/>
</dbReference>
<evidence type="ECO:0000256" key="7">
    <source>
        <dbReference type="ARBA" id="ARBA00022786"/>
    </source>
</evidence>
<dbReference type="AlphaFoldDB" id="A0A9N9B1F4"/>
<gene>
    <name evidence="19" type="ORF">AGERDE_LOCUS6604</name>
</gene>
<dbReference type="SUPFAM" id="SSF54236">
    <property type="entry name" value="Ubiquitin-like"/>
    <property type="match status" value="1"/>
</dbReference>
<dbReference type="OrthoDB" id="2270193at2759"/>
<keyword evidence="10 13" id="KW-0539">Nucleus</keyword>
<dbReference type="InterPro" id="IPR019786">
    <property type="entry name" value="Zinc_finger_PHD-type_CS"/>
</dbReference>
<protein>
    <recommendedName>
        <fullName evidence="3">RING-type E3 ubiquitin transferase</fullName>
        <ecNumber evidence="3">2.3.2.27</ecNumber>
    </recommendedName>
</protein>
<dbReference type="Pfam" id="PF00240">
    <property type="entry name" value="ubiquitin"/>
    <property type="match status" value="1"/>
</dbReference>
<dbReference type="InterPro" id="IPR000626">
    <property type="entry name" value="Ubiquitin-like_dom"/>
</dbReference>
<keyword evidence="6 12" id="KW-0863">Zinc-finger</keyword>
<accession>A0A9N9B1F4</accession>
<keyword evidence="4" id="KW-0808">Transferase</keyword>
<dbReference type="InterPro" id="IPR015947">
    <property type="entry name" value="PUA-like_sf"/>
</dbReference>
<comment type="catalytic activity">
    <reaction evidence="1">
        <text>S-ubiquitinyl-[E2 ubiquitin-conjugating enzyme]-L-cysteine + [acceptor protein]-L-lysine = [E2 ubiquitin-conjugating enzyme]-L-cysteine + N(6)-ubiquitinyl-[acceptor protein]-L-lysine.</text>
        <dbReference type="EC" id="2.3.2.27"/>
    </reaction>
</comment>
<dbReference type="GO" id="GO:0016567">
    <property type="term" value="P:protein ubiquitination"/>
    <property type="evidence" value="ECO:0007669"/>
    <property type="project" value="TreeGrafter"/>
</dbReference>
<dbReference type="InterPro" id="IPR003105">
    <property type="entry name" value="SRA_YDG"/>
</dbReference>
<dbReference type="InterPro" id="IPR013083">
    <property type="entry name" value="Znf_RING/FYVE/PHD"/>
</dbReference>
<dbReference type="GO" id="GO:0008270">
    <property type="term" value="F:zinc ion binding"/>
    <property type="evidence" value="ECO:0007669"/>
    <property type="project" value="UniProtKB-KW"/>
</dbReference>
<keyword evidence="8" id="KW-0862">Zinc</keyword>
<organism evidence="19 20">
    <name type="scientific">Ambispora gerdemannii</name>
    <dbReference type="NCBI Taxonomy" id="144530"/>
    <lineage>
        <taxon>Eukaryota</taxon>
        <taxon>Fungi</taxon>
        <taxon>Fungi incertae sedis</taxon>
        <taxon>Mucoromycota</taxon>
        <taxon>Glomeromycotina</taxon>
        <taxon>Glomeromycetes</taxon>
        <taxon>Archaeosporales</taxon>
        <taxon>Ambisporaceae</taxon>
        <taxon>Ambispora</taxon>
    </lineage>
</organism>
<dbReference type="Gene3D" id="3.30.40.10">
    <property type="entry name" value="Zinc/RING finger domain, C3HC4 (zinc finger)"/>
    <property type="match status" value="2"/>
</dbReference>
<proteinExistence type="predicted"/>
<dbReference type="PANTHER" id="PTHR14140">
    <property type="entry name" value="E3 UBIQUITIN-PROTEIN LIGASE UHRF-RELATED"/>
    <property type="match status" value="1"/>
</dbReference>
<evidence type="ECO:0000256" key="8">
    <source>
        <dbReference type="ARBA" id="ARBA00022833"/>
    </source>
</evidence>
<dbReference type="PANTHER" id="PTHR14140:SF45">
    <property type="entry name" value="RING-TYPE E3 UBIQUITIN TRANSFERASE"/>
    <property type="match status" value="1"/>
</dbReference>
<dbReference type="Proteomes" id="UP000789831">
    <property type="component" value="Unassembled WGS sequence"/>
</dbReference>
<feature type="domain" description="Ubiquitin-like" evidence="16">
    <location>
        <begin position="1"/>
        <end position="76"/>
    </location>
</feature>
<evidence type="ECO:0000256" key="11">
    <source>
        <dbReference type="ARBA" id="ARBA00023306"/>
    </source>
</evidence>
<dbReference type="SMART" id="SM00249">
    <property type="entry name" value="PHD"/>
    <property type="match status" value="1"/>
</dbReference>
<dbReference type="InterPro" id="IPR036987">
    <property type="entry name" value="SRA-YDG_sf"/>
</dbReference>
<comment type="caution">
    <text evidence="19">The sequence shown here is derived from an EMBL/GenBank/DDBJ whole genome shotgun (WGS) entry which is preliminary data.</text>
</comment>
<evidence type="ECO:0000256" key="10">
    <source>
        <dbReference type="ARBA" id="ARBA00023242"/>
    </source>
</evidence>
<evidence type="ECO:0000256" key="13">
    <source>
        <dbReference type="PROSITE-ProRule" id="PRU00358"/>
    </source>
</evidence>
<dbReference type="PROSITE" id="PS50016">
    <property type="entry name" value="ZF_PHD_2"/>
    <property type="match status" value="1"/>
</dbReference>
<feature type="region of interest" description="Disordered" evidence="14">
    <location>
        <begin position="442"/>
        <end position="478"/>
    </location>
</feature>
<dbReference type="EC" id="2.3.2.27" evidence="3"/>
<evidence type="ECO:0000256" key="9">
    <source>
        <dbReference type="ARBA" id="ARBA00023125"/>
    </source>
</evidence>
<dbReference type="CDD" id="cd17039">
    <property type="entry name" value="Ubl_ubiquitin_like"/>
    <property type="match status" value="1"/>
</dbReference>
<keyword evidence="9" id="KW-0238">DNA-binding</keyword>
<sequence length="603" mass="68589">MIIVVKAPFFNREATIEVIPRQDIAEIRSLISQELGPIEFPEDRLRLFYGGKQLEDRNTVHEYDIKNKHTIQVTLKALPIQEALSFIRIDEPAAITTSQEPVVTSSSTSFVSEIDTNTSENITAIGEEDYYCDDCSNNNRKKCKECGCHRCGKKNDEERTIVCDECQYIYHWYCLDPVITELPADNWFCEFCVHDDEEVLTAGKKLDLSKLKKSKMPSATQEKTWGRGMACVGREKECTIVGPKFRGKIPGVPVGSSWLYRINCSESGIHRPPVSGIAGGAATGAVSIALSGGYPEDEDNGDTFTYTGAGGRDLKTGNKRVAEQTSDQKLDKTNLALARTCDAPISEKGATAKDWRKSLQIRVVRGEKLKKHNSKYAPEQGYRYDGIYKLVKYWKEKGRSGFYVWRYLMRRDDDEPAPWTKEGKALIEKLSLEIYVPEEIQKKKTKRQREDDNDQDESKSSTSSSSSFPPKPKKLKKRYTPSKDLKTLIKKDKKNTRVWKIVLEAETYTESEFIEAIQREFCCAICQDLAQQPVTTKCKHNFCKICLVRAMKYNNHTCPTCRQDMPEREVVNKDLVNAIKVVIPQYDESSEFEEPKKSNKAAK</sequence>
<dbReference type="SUPFAM" id="SSF57903">
    <property type="entry name" value="FYVE/PHD zinc finger"/>
    <property type="match status" value="1"/>
</dbReference>
<evidence type="ECO:0000256" key="14">
    <source>
        <dbReference type="SAM" id="MobiDB-lite"/>
    </source>
</evidence>
<dbReference type="PROSITE" id="PS01359">
    <property type="entry name" value="ZF_PHD_1"/>
    <property type="match status" value="1"/>
</dbReference>
<evidence type="ECO:0000313" key="19">
    <source>
        <dbReference type="EMBL" id="CAG8549742.1"/>
    </source>
</evidence>
<dbReference type="Pfam" id="PF13923">
    <property type="entry name" value="zf-C3HC4_2"/>
    <property type="match status" value="1"/>
</dbReference>
<dbReference type="InterPro" id="IPR017907">
    <property type="entry name" value="Znf_RING_CS"/>
</dbReference>
<dbReference type="GO" id="GO:0044027">
    <property type="term" value="P:negative regulation of gene expression via chromosomal CpG island methylation"/>
    <property type="evidence" value="ECO:0007669"/>
    <property type="project" value="TreeGrafter"/>
</dbReference>
<dbReference type="InterPro" id="IPR019787">
    <property type="entry name" value="Znf_PHD-finger"/>
</dbReference>
<evidence type="ECO:0000259" key="16">
    <source>
        <dbReference type="PROSITE" id="PS50053"/>
    </source>
</evidence>
<evidence type="ECO:0000256" key="2">
    <source>
        <dbReference type="ARBA" id="ARBA00004906"/>
    </source>
</evidence>
<keyword evidence="20" id="KW-1185">Reference proteome</keyword>
<evidence type="ECO:0000259" key="15">
    <source>
        <dbReference type="PROSITE" id="PS50016"/>
    </source>
</evidence>
<dbReference type="PROSITE" id="PS51015">
    <property type="entry name" value="YDG"/>
    <property type="match status" value="1"/>
</dbReference>